<evidence type="ECO:0000259" key="6">
    <source>
        <dbReference type="Pfam" id="PF06271"/>
    </source>
</evidence>
<keyword evidence="2 5" id="KW-0812">Transmembrane</keyword>
<feature type="transmembrane region" description="Helical" evidence="5">
    <location>
        <begin position="30"/>
        <end position="54"/>
    </location>
</feature>
<gene>
    <name evidence="7" type="ORF">HW566_12840</name>
</gene>
<keyword evidence="4 5" id="KW-0472">Membrane</keyword>
<dbReference type="InterPro" id="IPR010432">
    <property type="entry name" value="RDD"/>
</dbReference>
<name>A0A7D5JGG5_9MICO</name>
<evidence type="ECO:0000256" key="2">
    <source>
        <dbReference type="ARBA" id="ARBA00022692"/>
    </source>
</evidence>
<dbReference type="Proteomes" id="UP000509638">
    <property type="component" value="Chromosome"/>
</dbReference>
<comment type="subcellular location">
    <subcellularLocation>
        <location evidence="1">Membrane</location>
        <topology evidence="1">Multi-pass membrane protein</topology>
    </subcellularLocation>
</comment>
<accession>A0A7D5JGG5</accession>
<sequence length="288" mass="30558">MTTPATTVEIRQDEILTGEAVALDVQPLGFFLRALGALIDVLCGVALLVLFFFVGSLIVGGLRLDALSPILTITMLVLVLVVIPTAVETFSRGRSLGKLAVGGRIVRTDGGATGFRQAFIRALLGVLEIWFTFGALAGIVATFTPRSTRLGDLVAGTYCERTRAPRLPPPAAPVPAGLDEWAAVADVARLPDRVARRAAQFARSAPGMEPGARQRAAAAIADEVRPFVSPVPRTDPETLVIAVVAVRRDREYVALQRIDDRAATLTGSAVEAPRGFPERSRRAASRAG</sequence>
<evidence type="ECO:0000256" key="3">
    <source>
        <dbReference type="ARBA" id="ARBA00022989"/>
    </source>
</evidence>
<keyword evidence="3 5" id="KW-1133">Transmembrane helix</keyword>
<evidence type="ECO:0000313" key="7">
    <source>
        <dbReference type="EMBL" id="QLD12578.1"/>
    </source>
</evidence>
<dbReference type="EMBL" id="CP058316">
    <property type="protein sequence ID" value="QLD12578.1"/>
    <property type="molecule type" value="Genomic_DNA"/>
</dbReference>
<dbReference type="Pfam" id="PF06271">
    <property type="entry name" value="RDD"/>
    <property type="match status" value="1"/>
</dbReference>
<dbReference type="GO" id="GO:0016020">
    <property type="term" value="C:membrane"/>
    <property type="evidence" value="ECO:0007669"/>
    <property type="project" value="UniProtKB-SubCell"/>
</dbReference>
<organism evidence="7 8">
    <name type="scientific">Microbacterium oleivorans</name>
    <dbReference type="NCBI Taxonomy" id="273677"/>
    <lineage>
        <taxon>Bacteria</taxon>
        <taxon>Bacillati</taxon>
        <taxon>Actinomycetota</taxon>
        <taxon>Actinomycetes</taxon>
        <taxon>Micrococcales</taxon>
        <taxon>Microbacteriaceae</taxon>
        <taxon>Microbacterium</taxon>
    </lineage>
</organism>
<feature type="transmembrane region" description="Helical" evidence="5">
    <location>
        <begin position="118"/>
        <end position="143"/>
    </location>
</feature>
<proteinExistence type="predicted"/>
<dbReference type="PANTHER" id="PTHR38480">
    <property type="entry name" value="SLR0254 PROTEIN"/>
    <property type="match status" value="1"/>
</dbReference>
<evidence type="ECO:0000313" key="8">
    <source>
        <dbReference type="Proteomes" id="UP000509638"/>
    </source>
</evidence>
<feature type="transmembrane region" description="Helical" evidence="5">
    <location>
        <begin position="66"/>
        <end position="87"/>
    </location>
</feature>
<evidence type="ECO:0000256" key="4">
    <source>
        <dbReference type="ARBA" id="ARBA00023136"/>
    </source>
</evidence>
<reference evidence="7 8" key="1">
    <citation type="submission" date="2020-06" db="EMBL/GenBank/DDBJ databases">
        <authorList>
            <person name="Jo H."/>
        </authorList>
    </citation>
    <scope>NUCLEOTIDE SEQUENCE [LARGE SCALE GENOMIC DNA]</scope>
    <source>
        <strain evidence="7 8">I46</strain>
    </source>
</reference>
<evidence type="ECO:0000256" key="5">
    <source>
        <dbReference type="SAM" id="Phobius"/>
    </source>
</evidence>
<dbReference type="PANTHER" id="PTHR38480:SF1">
    <property type="entry name" value="SLR0254 PROTEIN"/>
    <property type="match status" value="1"/>
</dbReference>
<feature type="domain" description="RDD" evidence="6">
    <location>
        <begin position="30"/>
        <end position="156"/>
    </location>
</feature>
<evidence type="ECO:0000256" key="1">
    <source>
        <dbReference type="ARBA" id="ARBA00004141"/>
    </source>
</evidence>
<dbReference type="RefSeq" id="WP_178013451.1">
    <property type="nucleotide sequence ID" value="NZ_CP058316.1"/>
</dbReference>
<protein>
    <submittedName>
        <fullName evidence="7">RDD family protein</fullName>
    </submittedName>
</protein>
<dbReference type="AlphaFoldDB" id="A0A7D5JGG5"/>